<proteinExistence type="predicted"/>
<evidence type="ECO:0000256" key="5">
    <source>
        <dbReference type="ARBA" id="ARBA00022989"/>
    </source>
</evidence>
<feature type="transmembrane region" description="Helical" evidence="7">
    <location>
        <begin position="127"/>
        <end position="150"/>
    </location>
</feature>
<dbReference type="Pfam" id="PF00083">
    <property type="entry name" value="Sugar_tr"/>
    <property type="match status" value="1"/>
</dbReference>
<keyword evidence="4 7" id="KW-0812">Transmembrane</keyword>
<feature type="transmembrane region" description="Helical" evidence="7">
    <location>
        <begin position="94"/>
        <end position="115"/>
    </location>
</feature>
<dbReference type="EMBL" id="JAUTIX010000002">
    <property type="protein sequence ID" value="MDP0397655.1"/>
    <property type="molecule type" value="Genomic_DNA"/>
</dbReference>
<keyword evidence="2" id="KW-0813">Transport</keyword>
<feature type="transmembrane region" description="Helical" evidence="7">
    <location>
        <begin position="21"/>
        <end position="47"/>
    </location>
</feature>
<dbReference type="GO" id="GO:0005886">
    <property type="term" value="C:plasma membrane"/>
    <property type="evidence" value="ECO:0007669"/>
    <property type="project" value="UniProtKB-SubCell"/>
</dbReference>
<keyword evidence="10" id="KW-1185">Reference proteome</keyword>
<feature type="transmembrane region" description="Helical" evidence="7">
    <location>
        <begin position="258"/>
        <end position="279"/>
    </location>
</feature>
<name>A0AA90S7Q2_9ACTN</name>
<dbReference type="PROSITE" id="PS00216">
    <property type="entry name" value="SUGAR_TRANSPORT_1"/>
    <property type="match status" value="1"/>
</dbReference>
<dbReference type="GO" id="GO:0022857">
    <property type="term" value="F:transmembrane transporter activity"/>
    <property type="evidence" value="ECO:0007669"/>
    <property type="project" value="InterPro"/>
</dbReference>
<feature type="transmembrane region" description="Helical" evidence="7">
    <location>
        <begin position="59"/>
        <end position="82"/>
    </location>
</feature>
<organism evidence="9 10">
    <name type="scientific">Tsukamurella strandjordii</name>
    <dbReference type="NCBI Taxonomy" id="147577"/>
    <lineage>
        <taxon>Bacteria</taxon>
        <taxon>Bacillati</taxon>
        <taxon>Actinomycetota</taxon>
        <taxon>Actinomycetes</taxon>
        <taxon>Mycobacteriales</taxon>
        <taxon>Tsukamurellaceae</taxon>
        <taxon>Tsukamurella</taxon>
    </lineage>
</organism>
<evidence type="ECO:0000256" key="3">
    <source>
        <dbReference type="ARBA" id="ARBA00022475"/>
    </source>
</evidence>
<feature type="transmembrane region" description="Helical" evidence="7">
    <location>
        <begin position="200"/>
        <end position="217"/>
    </location>
</feature>
<reference evidence="9" key="1">
    <citation type="submission" date="2023-08" db="EMBL/GenBank/DDBJ databases">
        <title>The draft genome of Tsukamurella strandjordii strain 050030.</title>
        <authorList>
            <person name="Zhao F."/>
            <person name="Feng Y."/>
            <person name="Zong Z."/>
        </authorList>
    </citation>
    <scope>NUCLEOTIDE SEQUENCE</scope>
    <source>
        <strain evidence="9">050030</strain>
    </source>
</reference>
<keyword evidence="3" id="KW-1003">Cell membrane</keyword>
<keyword evidence="6 7" id="KW-0472">Membrane</keyword>
<feature type="transmembrane region" description="Helical" evidence="7">
    <location>
        <begin position="299"/>
        <end position="317"/>
    </location>
</feature>
<feature type="transmembrane region" description="Helical" evidence="7">
    <location>
        <begin position="329"/>
        <end position="348"/>
    </location>
</feature>
<dbReference type="SUPFAM" id="SSF103473">
    <property type="entry name" value="MFS general substrate transporter"/>
    <property type="match status" value="1"/>
</dbReference>
<evidence type="ECO:0000256" key="4">
    <source>
        <dbReference type="ARBA" id="ARBA00022692"/>
    </source>
</evidence>
<comment type="caution">
    <text evidence="9">The sequence shown here is derived from an EMBL/GenBank/DDBJ whole genome shotgun (WGS) entry which is preliminary data.</text>
</comment>
<evidence type="ECO:0000256" key="7">
    <source>
        <dbReference type="SAM" id="Phobius"/>
    </source>
</evidence>
<keyword evidence="5 7" id="KW-1133">Transmembrane helix</keyword>
<dbReference type="InterPro" id="IPR005828">
    <property type="entry name" value="MFS_sugar_transport-like"/>
</dbReference>
<dbReference type="PANTHER" id="PTHR43045:SF1">
    <property type="entry name" value="SHIKIMATE TRANSPORTER"/>
    <property type="match status" value="1"/>
</dbReference>
<comment type="subcellular location">
    <subcellularLocation>
        <location evidence="1">Cell membrane</location>
        <topology evidence="1">Multi-pass membrane protein</topology>
    </subcellularLocation>
</comment>
<dbReference type="RefSeq" id="WP_305110788.1">
    <property type="nucleotide sequence ID" value="NZ_BAAAII010000006.1"/>
</dbReference>
<evidence type="ECO:0000256" key="1">
    <source>
        <dbReference type="ARBA" id="ARBA00004651"/>
    </source>
</evidence>
<feature type="transmembrane region" description="Helical" evidence="7">
    <location>
        <begin position="393"/>
        <end position="415"/>
    </location>
</feature>
<dbReference type="InterPro" id="IPR036259">
    <property type="entry name" value="MFS_trans_sf"/>
</dbReference>
<evidence type="ECO:0000313" key="10">
    <source>
        <dbReference type="Proteomes" id="UP001178281"/>
    </source>
</evidence>
<dbReference type="InterPro" id="IPR005829">
    <property type="entry name" value="Sugar_transporter_CS"/>
</dbReference>
<dbReference type="CDD" id="cd17369">
    <property type="entry name" value="MFS_ShiA_like"/>
    <property type="match status" value="1"/>
</dbReference>
<accession>A0AA90S7Q2</accession>
<gene>
    <name evidence="9" type="ORF">Q7X28_06930</name>
</gene>
<feature type="transmembrane region" description="Helical" evidence="7">
    <location>
        <begin position="170"/>
        <end position="188"/>
    </location>
</feature>
<dbReference type="AlphaFoldDB" id="A0AA90S7Q2"/>
<evidence type="ECO:0000256" key="6">
    <source>
        <dbReference type="ARBA" id="ARBA00023136"/>
    </source>
</evidence>
<dbReference type="PANTHER" id="PTHR43045">
    <property type="entry name" value="SHIKIMATE TRANSPORTER"/>
    <property type="match status" value="1"/>
</dbReference>
<dbReference type="PROSITE" id="PS50850">
    <property type="entry name" value="MFS"/>
    <property type="match status" value="1"/>
</dbReference>
<feature type="transmembrane region" description="Helical" evidence="7">
    <location>
        <begin position="421"/>
        <end position="441"/>
    </location>
</feature>
<dbReference type="PROSITE" id="PS00217">
    <property type="entry name" value="SUGAR_TRANSPORT_2"/>
    <property type="match status" value="1"/>
</dbReference>
<dbReference type="Gene3D" id="1.20.1250.20">
    <property type="entry name" value="MFS general substrate transporter like domains"/>
    <property type="match status" value="2"/>
</dbReference>
<evidence type="ECO:0000256" key="2">
    <source>
        <dbReference type="ARBA" id="ARBA00022448"/>
    </source>
</evidence>
<feature type="domain" description="Major facilitator superfamily (MFS) profile" evidence="8">
    <location>
        <begin position="21"/>
        <end position="446"/>
    </location>
</feature>
<protein>
    <submittedName>
        <fullName evidence="9">MFS transporter</fullName>
    </submittedName>
</protein>
<sequence length="463" mass="48999">MSDTSSTALDERDRRRSHRKLLTAGLVGSSIEWYDFFVYGTAAALVFPKVFFPNASPLVATLAAFSTFSIGFIARPLGGILAGHYGDKLGRKPMVLLCLIAMGVATFLIGCLPSANVAGMATVAPVLLITLRFVQGLACGGQWGGIVLLLTESAGPKRRGFAGTFGQMGVPLGLVLGNLMMIVVSYAMPNDAFLSWGWRIPFWASAALIPVVLYIHLKVEDSPEFRQLKAEVEAKRGDQAQVAAAPLSEAVRKHWRKILLGAGLLAGTNSAFYVSIAGFLSYGTQKPAEGGLGMDRNTVLTSILVTSIVMPLVIMWAGANSDRVGRRPLILLGGGVLILWAFPFFLLANTASGTMLVIAMLISSAGQALTYGPLAAFMAELFEPRVRYSGASLAYQLAAVAVSGVAPLLMTWIIAETGSTWGVSLYLAAMGLVTLLSAWFLPETNPAAVREDPTAVPGVPATV</sequence>
<evidence type="ECO:0000259" key="8">
    <source>
        <dbReference type="PROSITE" id="PS50850"/>
    </source>
</evidence>
<feature type="transmembrane region" description="Helical" evidence="7">
    <location>
        <begin position="354"/>
        <end position="381"/>
    </location>
</feature>
<dbReference type="Proteomes" id="UP001178281">
    <property type="component" value="Unassembled WGS sequence"/>
</dbReference>
<dbReference type="InterPro" id="IPR020846">
    <property type="entry name" value="MFS_dom"/>
</dbReference>
<evidence type="ECO:0000313" key="9">
    <source>
        <dbReference type="EMBL" id="MDP0397655.1"/>
    </source>
</evidence>